<evidence type="ECO:0000313" key="2">
    <source>
        <dbReference type="EMBL" id="WOF23830.1"/>
    </source>
</evidence>
<evidence type="ECO:0000313" key="3">
    <source>
        <dbReference type="Proteomes" id="UP001305498"/>
    </source>
</evidence>
<name>A0AA97FIT8_9MICO</name>
<protein>
    <submittedName>
        <fullName evidence="2">Uncharacterized protein</fullName>
    </submittedName>
</protein>
<dbReference type="AlphaFoldDB" id="A0AA97FIT8"/>
<dbReference type="Proteomes" id="UP001305498">
    <property type="component" value="Chromosome"/>
</dbReference>
<reference evidence="2 3" key="1">
    <citation type="submission" date="2023-02" db="EMBL/GenBank/DDBJ databases">
        <title>Microbacterium betulae sp. nov., isolated from birch wood.</title>
        <authorList>
            <person name="Pasciak M."/>
            <person name="Pawlik K.J."/>
            <person name="Martynowski D."/>
            <person name="Laczmanski L."/>
            <person name="Ciekot J."/>
            <person name="Szponar B."/>
            <person name="Wojcik-Fatla A."/>
            <person name="Mackiewicz B."/>
            <person name="Farian E."/>
            <person name="Cholewa G."/>
            <person name="Cholewa A."/>
            <person name="Dutkiewicz J."/>
        </authorList>
    </citation>
    <scope>NUCLEOTIDE SEQUENCE [LARGE SCALE GENOMIC DNA]</scope>
    <source>
        <strain evidence="2 3">AB</strain>
    </source>
</reference>
<evidence type="ECO:0000256" key="1">
    <source>
        <dbReference type="SAM" id="MobiDB-lite"/>
    </source>
</evidence>
<accession>A0AA97FIT8</accession>
<dbReference type="RefSeq" id="WP_317140301.1">
    <property type="nucleotide sequence ID" value="NZ_CP118157.1"/>
</dbReference>
<organism evidence="2 3">
    <name type="scientific">Microbacterium betulae</name>
    <dbReference type="NCBI Taxonomy" id="2981139"/>
    <lineage>
        <taxon>Bacteria</taxon>
        <taxon>Bacillati</taxon>
        <taxon>Actinomycetota</taxon>
        <taxon>Actinomycetes</taxon>
        <taxon>Micrococcales</taxon>
        <taxon>Microbacteriaceae</taxon>
        <taxon>Microbacterium</taxon>
    </lineage>
</organism>
<feature type="region of interest" description="Disordered" evidence="1">
    <location>
        <begin position="104"/>
        <end position="146"/>
    </location>
</feature>
<feature type="compositionally biased region" description="Basic and acidic residues" evidence="1">
    <location>
        <begin position="125"/>
        <end position="146"/>
    </location>
</feature>
<gene>
    <name evidence="2" type="ORF">N8K70_03880</name>
</gene>
<keyword evidence="3" id="KW-1185">Reference proteome</keyword>
<dbReference type="EMBL" id="CP118157">
    <property type="protein sequence ID" value="WOF23830.1"/>
    <property type="molecule type" value="Genomic_DNA"/>
</dbReference>
<sequence>MFDPVIAQLILDAVVLGMEPDRAALAYGITADEHAEWKAAPPTDEVSTELMTAAHAEYAQNLAIAIARAEYVALRAVREKSSDADRWFLERRFPEKWAKIPAAVRAAQAPTPRAGSGDVPEGVVPEDRMERLRREREDQRRAGGNA</sequence>
<proteinExistence type="predicted"/>
<dbReference type="KEGG" id="mbet:N8K70_03880"/>